<gene>
    <name evidence="1" type="ORF">HX018_17280</name>
</gene>
<sequence>MKNYKINIPIAVLLVLLFIAYKNKKQDKQPIDVQQVVSVADSVSVGEIVYENDTLSLSIIDSIDFFKAKALSKVPSEQDTIPYISDFSIAKEMLKGEVTFGGWNDSFKVDSNIVGESIAFIRFNNGDTINPNYLKYTWDAGFVRYYPSERILLMEGGHTSDFSIDLEKRLADVEFVGNPAYIIASPSGQYRLNGWFPGQECSEYFIQKKESKGYGLLARLPLSISDYGFDLCTIIDVFWKTDKELYFRNHFFGDVEDERMHFFKVLIK</sequence>
<accession>A0ABT7NRV8</accession>
<keyword evidence="2" id="KW-1185">Reference proteome</keyword>
<evidence type="ECO:0008006" key="3">
    <source>
        <dbReference type="Google" id="ProtNLM"/>
    </source>
</evidence>
<comment type="caution">
    <text evidence="1">The sequence shown here is derived from an EMBL/GenBank/DDBJ whole genome shotgun (WGS) entry which is preliminary data.</text>
</comment>
<name>A0ABT7NRV8_9SPHI</name>
<dbReference type="EMBL" id="JACAGK010000065">
    <property type="protein sequence ID" value="MDM1049994.1"/>
    <property type="molecule type" value="Genomic_DNA"/>
</dbReference>
<protein>
    <recommendedName>
        <fullName evidence="3">GLPGLI family protein</fullName>
    </recommendedName>
</protein>
<dbReference type="RefSeq" id="WP_286652182.1">
    <property type="nucleotide sequence ID" value="NZ_JACAGK010000065.1"/>
</dbReference>
<reference evidence="1" key="2">
    <citation type="journal article" date="2022" name="Sci. Total Environ.">
        <title>Prevalence, transmission, and molecular epidemiology of tet(X)-positive bacteria among humans, animals, and environmental niches in China: An epidemiological, and genomic-based study.</title>
        <authorList>
            <person name="Dong N."/>
            <person name="Zeng Y."/>
            <person name="Cai C."/>
            <person name="Sun C."/>
            <person name="Lu J."/>
            <person name="Liu C."/>
            <person name="Zhou H."/>
            <person name="Sun Q."/>
            <person name="Shu L."/>
            <person name="Wang H."/>
            <person name="Wang Y."/>
            <person name="Wang S."/>
            <person name="Wu C."/>
            <person name="Chan E.W."/>
            <person name="Chen G."/>
            <person name="Shen Z."/>
            <person name="Chen S."/>
            <person name="Zhang R."/>
        </authorList>
    </citation>
    <scope>NUCLEOTIDE SEQUENCE</scope>
    <source>
        <strain evidence="1">R1692</strain>
    </source>
</reference>
<proteinExistence type="predicted"/>
<organism evidence="1 2">
    <name type="scientific">Sphingobacterium hotanense</name>
    <dbReference type="NCBI Taxonomy" id="649196"/>
    <lineage>
        <taxon>Bacteria</taxon>
        <taxon>Pseudomonadati</taxon>
        <taxon>Bacteroidota</taxon>
        <taxon>Sphingobacteriia</taxon>
        <taxon>Sphingobacteriales</taxon>
        <taxon>Sphingobacteriaceae</taxon>
        <taxon>Sphingobacterium</taxon>
    </lineage>
</organism>
<evidence type="ECO:0000313" key="1">
    <source>
        <dbReference type="EMBL" id="MDM1049994.1"/>
    </source>
</evidence>
<evidence type="ECO:0000313" key="2">
    <source>
        <dbReference type="Proteomes" id="UP001170954"/>
    </source>
</evidence>
<dbReference type="Proteomes" id="UP001170954">
    <property type="component" value="Unassembled WGS sequence"/>
</dbReference>
<reference evidence="1" key="1">
    <citation type="submission" date="2020-06" db="EMBL/GenBank/DDBJ databases">
        <authorList>
            <person name="Dong N."/>
        </authorList>
    </citation>
    <scope>NUCLEOTIDE SEQUENCE</scope>
    <source>
        <strain evidence="1">R1692</strain>
    </source>
</reference>